<dbReference type="EMBL" id="AB035483">
    <property type="protein sequence ID" value="BAC16774.1"/>
    <property type="molecule type" value="Genomic_DNA"/>
</dbReference>
<accession>Q8GAZ1</accession>
<name>Q8GAZ1_BURST</name>
<feature type="region of interest" description="Disordered" evidence="1">
    <location>
        <begin position="1"/>
        <end position="28"/>
    </location>
</feature>
<sequence>MRSRNGTGESTEFRSKARSGNCGETTASLISGPPSTYLKPDHVDVTWQVPCQFVFRVTEIQLCFHLDFRRRECQVSLSVHGELRRTYALSVQPIPFELCEPILGASYSQTPALIKGISIFAKWLASPLRSMQMCDPTHNAEFEFGSKHAGQLFALDATSISTASRAPPGY</sequence>
<reference evidence="2" key="1">
    <citation type="journal article" date="2002" name="J. Bacteriol.">
        <title>Differential expression of two catechol 1,2-dioxygenases in Burkholderia sp. strain TH2.</title>
        <authorList>
            <person name="Suzuki K."/>
            <person name="Ichimura A."/>
            <person name="Ogawa N."/>
            <person name="Hasebe A."/>
            <person name="Miyashita K."/>
        </authorList>
    </citation>
    <scope>NUCLEOTIDE SEQUENCE</scope>
    <source>
        <strain evidence="2">TH2</strain>
    </source>
</reference>
<organism evidence="2">
    <name type="scientific">Burkholderia sp. (strain TH2)</name>
    <dbReference type="NCBI Taxonomy" id="109791"/>
    <lineage>
        <taxon>Bacteria</taxon>
        <taxon>Pseudomonadati</taxon>
        <taxon>Pseudomonadota</taxon>
        <taxon>Betaproteobacteria</taxon>
        <taxon>Burkholderiales</taxon>
        <taxon>Burkholderiaceae</taxon>
        <taxon>Burkholderia</taxon>
    </lineage>
</organism>
<evidence type="ECO:0000256" key="1">
    <source>
        <dbReference type="SAM" id="MobiDB-lite"/>
    </source>
</evidence>
<evidence type="ECO:0000313" key="2">
    <source>
        <dbReference type="EMBL" id="BAC16774.1"/>
    </source>
</evidence>
<proteinExistence type="predicted"/>
<protein>
    <submittedName>
        <fullName evidence="2">Uncharacterized protein</fullName>
    </submittedName>
</protein>
<dbReference type="AlphaFoldDB" id="Q8GAZ1"/>
<feature type="compositionally biased region" description="Polar residues" evidence="1">
    <location>
        <begin position="1"/>
        <end position="10"/>
    </location>
</feature>